<accession>A0A1M6FGD0</accession>
<dbReference type="InterPro" id="IPR011664">
    <property type="entry name" value="Abi_system_AbiD/AbiF-like"/>
</dbReference>
<reference evidence="1 2" key="1">
    <citation type="submission" date="2016-11" db="EMBL/GenBank/DDBJ databases">
        <authorList>
            <person name="Jaros S."/>
            <person name="Januszkiewicz K."/>
            <person name="Wedrychowicz H."/>
        </authorList>
    </citation>
    <scope>NUCLEOTIDE SEQUENCE [LARGE SCALE GENOMIC DNA]</scope>
    <source>
        <strain evidence="1 2">CGMCC 1.12213</strain>
    </source>
</reference>
<dbReference type="AlphaFoldDB" id="A0A1M6FGD0"/>
<evidence type="ECO:0000313" key="2">
    <source>
        <dbReference type="Proteomes" id="UP000184396"/>
    </source>
</evidence>
<dbReference type="STRING" id="1178825.SAMN05216261_2378"/>
<gene>
    <name evidence="1" type="ORF">SAMN05216261_2378</name>
</gene>
<dbReference type="RefSeq" id="WP_019388249.1">
    <property type="nucleotide sequence ID" value="NZ_ALIH01000011.1"/>
</dbReference>
<dbReference type="OrthoDB" id="5363652at2"/>
<keyword evidence="2" id="KW-1185">Reference proteome</keyword>
<dbReference type="EMBL" id="FQYK01000005">
    <property type="protein sequence ID" value="SHI96707.1"/>
    <property type="molecule type" value="Genomic_DNA"/>
</dbReference>
<dbReference type="Proteomes" id="UP000184396">
    <property type="component" value="Unassembled WGS sequence"/>
</dbReference>
<dbReference type="InterPro" id="IPR017034">
    <property type="entry name" value="Abi_system_AbiD/AbiF"/>
</dbReference>
<dbReference type="PIRSF" id="PIRSF034934">
    <property type="entry name" value="AbiF_AbiD"/>
    <property type="match status" value="1"/>
</dbReference>
<proteinExistence type="predicted"/>
<dbReference type="Pfam" id="PF07751">
    <property type="entry name" value="Abi_2"/>
    <property type="match status" value="1"/>
</dbReference>
<protein>
    <submittedName>
        <fullName evidence="1">Abortive infection bacteriophage resistance protein</fullName>
    </submittedName>
</protein>
<sequence length="315" mass="37317">MAKKPYTKPPLTFQAQIQKWIDRGLQVPDIYRAQSYLSHISYYRLSAYCLPFQSVKDTFDAGTTFDDVLNLYLFDRELRLLILDAIERIEIALRTKIIYDLAHKYGSHWQDNQGVFKAPYTNRNGTYIDPFGSLQTYLNKEYNSSDPEVFIKHYFDNYDTPPNPPSWMAIELVTVGGLSRLYSNLANDDDKKLIARNYKLPHFVFQSWFHSMTHLRNLSAHHCRVWNREYRITPSYLKSPKFNWVDNAFDINNRTFYYLNVLKYFLNIINPNNSFKTKLEALFTKYPNIKIEYMGLPTDAFGNVKDWKAEPLWKK</sequence>
<organism evidence="1 2">
    <name type="scientific">Algibacter luteus</name>
    <dbReference type="NCBI Taxonomy" id="1178825"/>
    <lineage>
        <taxon>Bacteria</taxon>
        <taxon>Pseudomonadati</taxon>
        <taxon>Bacteroidota</taxon>
        <taxon>Flavobacteriia</taxon>
        <taxon>Flavobacteriales</taxon>
        <taxon>Flavobacteriaceae</taxon>
        <taxon>Algibacter</taxon>
    </lineage>
</organism>
<dbReference type="eggNOG" id="COG4823">
    <property type="taxonomic scope" value="Bacteria"/>
</dbReference>
<name>A0A1M6FGD0_9FLAO</name>
<evidence type="ECO:0000313" key="1">
    <source>
        <dbReference type="EMBL" id="SHI96707.1"/>
    </source>
</evidence>